<feature type="binding site" evidence="6">
    <location>
        <position position="543"/>
    </location>
    <ligand>
        <name>ATP</name>
        <dbReference type="ChEBI" id="CHEBI:30616"/>
    </ligand>
</feature>
<dbReference type="InterPro" id="IPR017441">
    <property type="entry name" value="Protein_kinase_ATP_BS"/>
</dbReference>
<dbReference type="InterPro" id="IPR011009">
    <property type="entry name" value="Kinase-like_dom_sf"/>
</dbReference>
<gene>
    <name evidence="10 11" type="primary">LOC107067809</name>
</gene>
<dbReference type="InterPro" id="IPR008271">
    <property type="entry name" value="Ser/Thr_kinase_AS"/>
</dbReference>
<dbReference type="RefSeq" id="XP_015179132.1">
    <property type="nucleotide sequence ID" value="XM_015323646.1"/>
</dbReference>
<dbReference type="PANTHER" id="PTHR22974:SF21">
    <property type="entry name" value="DUAL SPECIFICITY PROTEIN KINASE TTK"/>
    <property type="match status" value="1"/>
</dbReference>
<evidence type="ECO:0000256" key="4">
    <source>
        <dbReference type="ARBA" id="ARBA00022777"/>
    </source>
</evidence>
<keyword evidence="4 10" id="KW-0418">Kinase</keyword>
<evidence type="ECO:0000313" key="10">
    <source>
        <dbReference type="RefSeq" id="XP_015179132.1"/>
    </source>
</evidence>
<accession>A0ABM1IFZ6</accession>
<feature type="region of interest" description="Disordered" evidence="7">
    <location>
        <begin position="249"/>
        <end position="281"/>
    </location>
</feature>
<keyword evidence="9" id="KW-1185">Reference proteome</keyword>
<evidence type="ECO:0000256" key="5">
    <source>
        <dbReference type="ARBA" id="ARBA00022840"/>
    </source>
</evidence>
<dbReference type="Gene3D" id="3.30.200.20">
    <property type="entry name" value="Phosphorylase Kinase, domain 1"/>
    <property type="match status" value="1"/>
</dbReference>
<dbReference type="SMART" id="SM00220">
    <property type="entry name" value="S_TKc"/>
    <property type="match status" value="1"/>
</dbReference>
<dbReference type="Proteomes" id="UP000694924">
    <property type="component" value="Unplaced"/>
</dbReference>
<feature type="compositionally biased region" description="Polar residues" evidence="7">
    <location>
        <begin position="249"/>
        <end position="261"/>
    </location>
</feature>
<evidence type="ECO:0000256" key="1">
    <source>
        <dbReference type="ARBA" id="ARBA00022527"/>
    </source>
</evidence>
<evidence type="ECO:0000313" key="9">
    <source>
        <dbReference type="Proteomes" id="UP000694924"/>
    </source>
</evidence>
<evidence type="ECO:0000313" key="11">
    <source>
        <dbReference type="RefSeq" id="XP_015179133.1"/>
    </source>
</evidence>
<feature type="compositionally biased region" description="Polar residues" evidence="7">
    <location>
        <begin position="270"/>
        <end position="281"/>
    </location>
</feature>
<sequence>MEDHSARSSFGTGGLHTRPKLQPVRVKALLNFCESDDEESEDKTINLENEADHDLTQDVCHNDFYSESVYLSENIHDQSKEAYMGNNSTPSNSSFKGHLQATSSIGSSLKMNTILCSNVNRTDNQEKEINQKNNHETISLGSTYAENIKSNDSSNMTSHGNFLFLDMKKDEEDANLRLKLYQKNVLDIKIDENVPANIYAEEREGNAIVEEDIYRETFNHKSENKVGKNTNCDMVSRLVDDKSTLGNINPTVINTSRSKSPMNEEKHLENASSFETPSTRSSVHSDTVLSTLMQNNAKQVPLQSRGLSVLSTPTPANSILMQVIRKKDDTPRYPYQREKRIRQPLGITMSLDQSNPVDNLPIYSTESKVRTLNSKQLSRVEEAEVDSNVADTLHREINSDRNCIIKENSKKLENKFIQSLVSSSTEQSEIGQNDGRKKNSLKEIAFVSDKHATSTSKEEFMNSKEQNVVSNEKKIEENIKQVADTISNVQFSIPSNFSCSMERYKKITVKNKEYLILGTLGRGMSGEVLRVQDLVSSELRAIKCVNLSRMDKESAQGCLEEISMLHKLQASCIVRMFDYEIKNPLVYVVMEMGDTDLSRLLKLTSQEKQLPLTMILYYWTEMLTAVKHIHDHGVIHSDLKPANFLLVCGRLKLIDFGIASSINADMTSVVKSCPIGTLNYISPEALMDIGENGDSPNHNVKYKISYKSDVWSLGCILYGLVYGQTPFHHIRSQWAKVNAITNPNPKIAFPTSILLFNKKFEPPPILIDVMRKCLQHNPKARPTVAELLQIQYIPINQNAKPLLPPEISPSILVKIKHALTEEEWRRLTQVLEKKDVE</sequence>
<evidence type="ECO:0000256" key="3">
    <source>
        <dbReference type="ARBA" id="ARBA00022741"/>
    </source>
</evidence>
<dbReference type="PROSITE" id="PS50011">
    <property type="entry name" value="PROTEIN_KINASE_DOM"/>
    <property type="match status" value="1"/>
</dbReference>
<feature type="domain" description="Protein kinase" evidence="8">
    <location>
        <begin position="514"/>
        <end position="793"/>
    </location>
</feature>
<dbReference type="SUPFAM" id="SSF56112">
    <property type="entry name" value="Protein kinase-like (PK-like)"/>
    <property type="match status" value="1"/>
</dbReference>
<keyword evidence="2" id="KW-0808">Transferase</keyword>
<keyword evidence="3 6" id="KW-0547">Nucleotide-binding</keyword>
<evidence type="ECO:0000256" key="7">
    <source>
        <dbReference type="SAM" id="MobiDB-lite"/>
    </source>
</evidence>
<keyword evidence="5 6" id="KW-0067">ATP-binding</keyword>
<dbReference type="RefSeq" id="XP_015179133.1">
    <property type="nucleotide sequence ID" value="XM_015323647.1"/>
</dbReference>
<organism evidence="9 11">
    <name type="scientific">Polistes dominula</name>
    <name type="common">European paper wasp</name>
    <name type="synonym">Vespa dominula</name>
    <dbReference type="NCBI Taxonomy" id="743375"/>
    <lineage>
        <taxon>Eukaryota</taxon>
        <taxon>Metazoa</taxon>
        <taxon>Ecdysozoa</taxon>
        <taxon>Arthropoda</taxon>
        <taxon>Hexapoda</taxon>
        <taxon>Insecta</taxon>
        <taxon>Pterygota</taxon>
        <taxon>Neoptera</taxon>
        <taxon>Endopterygota</taxon>
        <taxon>Hymenoptera</taxon>
        <taxon>Apocrita</taxon>
        <taxon>Aculeata</taxon>
        <taxon>Vespoidea</taxon>
        <taxon>Vespidae</taxon>
        <taxon>Polistinae</taxon>
        <taxon>Polistini</taxon>
        <taxon>Polistes</taxon>
    </lineage>
</organism>
<dbReference type="InterPro" id="IPR000719">
    <property type="entry name" value="Prot_kinase_dom"/>
</dbReference>
<dbReference type="PANTHER" id="PTHR22974">
    <property type="entry name" value="MIXED LINEAGE PROTEIN KINASE"/>
    <property type="match status" value="1"/>
</dbReference>
<name>A0ABM1IFZ6_POLDO</name>
<evidence type="ECO:0000256" key="2">
    <source>
        <dbReference type="ARBA" id="ARBA00022679"/>
    </source>
</evidence>
<keyword evidence="1" id="KW-0723">Serine/threonine-protein kinase</keyword>
<dbReference type="PROSITE" id="PS00108">
    <property type="entry name" value="PROTEIN_KINASE_ST"/>
    <property type="match status" value="1"/>
</dbReference>
<dbReference type="Pfam" id="PF00069">
    <property type="entry name" value="Pkinase"/>
    <property type="match status" value="1"/>
</dbReference>
<evidence type="ECO:0000256" key="6">
    <source>
        <dbReference type="PROSITE-ProRule" id="PRU10141"/>
    </source>
</evidence>
<dbReference type="GeneID" id="107067809"/>
<dbReference type="Gene3D" id="1.10.510.10">
    <property type="entry name" value="Transferase(Phosphotransferase) domain 1"/>
    <property type="match status" value="1"/>
</dbReference>
<reference evidence="10 11" key="1">
    <citation type="submission" date="2025-05" db="UniProtKB">
        <authorList>
            <consortium name="RefSeq"/>
        </authorList>
    </citation>
    <scope>IDENTIFICATION</scope>
</reference>
<dbReference type="GO" id="GO:0016301">
    <property type="term" value="F:kinase activity"/>
    <property type="evidence" value="ECO:0007669"/>
    <property type="project" value="UniProtKB-KW"/>
</dbReference>
<protein>
    <submittedName>
        <fullName evidence="10 11">Serine/threonine-protein kinase MPS1</fullName>
    </submittedName>
</protein>
<evidence type="ECO:0000259" key="8">
    <source>
        <dbReference type="PROSITE" id="PS50011"/>
    </source>
</evidence>
<proteinExistence type="predicted"/>
<dbReference type="PROSITE" id="PS00107">
    <property type="entry name" value="PROTEIN_KINASE_ATP"/>
    <property type="match status" value="1"/>
</dbReference>